<evidence type="ECO:0000256" key="1">
    <source>
        <dbReference type="ARBA" id="ARBA00023125"/>
    </source>
</evidence>
<dbReference type="PANTHER" id="PTHR30204:SF97">
    <property type="entry name" value="MERR FAMILY REGULATORY PROTEIN"/>
    <property type="match status" value="1"/>
</dbReference>
<dbReference type="SMART" id="SM00422">
    <property type="entry name" value="HTH_MERR"/>
    <property type="match status" value="1"/>
</dbReference>
<dbReference type="Gene3D" id="3.20.80.10">
    <property type="entry name" value="Regulatory factor, effector binding domain"/>
    <property type="match status" value="1"/>
</dbReference>
<proteinExistence type="predicted"/>
<dbReference type="Gene3D" id="1.10.1660.10">
    <property type="match status" value="1"/>
</dbReference>
<dbReference type="RefSeq" id="WP_196417251.1">
    <property type="nucleotide sequence ID" value="NZ_JADQTO010000015.1"/>
</dbReference>
<dbReference type="InterPro" id="IPR011256">
    <property type="entry name" value="Reg_factor_effector_dom_sf"/>
</dbReference>
<dbReference type="Pfam" id="PF13411">
    <property type="entry name" value="MerR_1"/>
    <property type="match status" value="1"/>
</dbReference>
<name>A0A931CB64_9ACTN</name>
<organism evidence="3 4">
    <name type="scientific">Actinoplanes aureus</name>
    <dbReference type="NCBI Taxonomy" id="2792083"/>
    <lineage>
        <taxon>Bacteria</taxon>
        <taxon>Bacillati</taxon>
        <taxon>Actinomycetota</taxon>
        <taxon>Actinomycetes</taxon>
        <taxon>Micromonosporales</taxon>
        <taxon>Micromonosporaceae</taxon>
        <taxon>Actinoplanes</taxon>
    </lineage>
</organism>
<dbReference type="InterPro" id="IPR029442">
    <property type="entry name" value="GyrI-like"/>
</dbReference>
<dbReference type="EMBL" id="JADQTO010000015">
    <property type="protein sequence ID" value="MBG0565474.1"/>
    <property type="molecule type" value="Genomic_DNA"/>
</dbReference>
<dbReference type="SUPFAM" id="SSF46955">
    <property type="entry name" value="Putative DNA-binding domain"/>
    <property type="match status" value="1"/>
</dbReference>
<keyword evidence="1" id="KW-0238">DNA-binding</keyword>
<dbReference type="InterPro" id="IPR010499">
    <property type="entry name" value="AraC_E-bd"/>
</dbReference>
<dbReference type="SUPFAM" id="SSF55136">
    <property type="entry name" value="Probable bacterial effector-binding domain"/>
    <property type="match status" value="1"/>
</dbReference>
<dbReference type="PANTHER" id="PTHR30204">
    <property type="entry name" value="REDOX-CYCLING DRUG-SENSING TRANSCRIPTIONAL ACTIVATOR SOXR"/>
    <property type="match status" value="1"/>
</dbReference>
<comment type="caution">
    <text evidence="3">The sequence shown here is derived from an EMBL/GenBank/DDBJ whole genome shotgun (WGS) entry which is preliminary data.</text>
</comment>
<evidence type="ECO:0000313" key="3">
    <source>
        <dbReference type="EMBL" id="MBG0565474.1"/>
    </source>
</evidence>
<dbReference type="InterPro" id="IPR047057">
    <property type="entry name" value="MerR_fam"/>
</dbReference>
<dbReference type="InterPro" id="IPR009061">
    <property type="entry name" value="DNA-bd_dom_put_sf"/>
</dbReference>
<dbReference type="PROSITE" id="PS50937">
    <property type="entry name" value="HTH_MERR_2"/>
    <property type="match status" value="1"/>
</dbReference>
<sequence>MNDLLSISAFSRATLISANTLRSYHESGLLPPAVVDPRTGYRGYRASQLGDAAVIRHLRALDVPLVSIREVLAARDPAVTRRVLAEHHERTLAQRARTEQILRVTGELLADPAAVTPAVVTERTIPPVRVFTMVRDVREDQFAGFLGEAYPSLYASIADAGAVVSGPPGALYPAEYHDEPVPVVAYVPAEKGGDHLAGGRFAVAEFTGPYRSISAGYRALGAWMAGTDLAIAGPVRENYLTGPGDEVPESDYRTQICWPVQHSEE</sequence>
<feature type="domain" description="HTH merR-type" evidence="2">
    <location>
        <begin position="4"/>
        <end position="74"/>
    </location>
</feature>
<dbReference type="Pfam" id="PF06445">
    <property type="entry name" value="GyrI-like"/>
    <property type="match status" value="1"/>
</dbReference>
<evidence type="ECO:0000259" key="2">
    <source>
        <dbReference type="PROSITE" id="PS50937"/>
    </source>
</evidence>
<dbReference type="InterPro" id="IPR000551">
    <property type="entry name" value="MerR-type_HTH_dom"/>
</dbReference>
<dbReference type="GO" id="GO:0003677">
    <property type="term" value="F:DNA binding"/>
    <property type="evidence" value="ECO:0007669"/>
    <property type="project" value="UniProtKB-KW"/>
</dbReference>
<reference evidence="3" key="1">
    <citation type="submission" date="2020-11" db="EMBL/GenBank/DDBJ databases">
        <title>Isolation and identification of active actinomycetes.</title>
        <authorList>
            <person name="Sun X."/>
        </authorList>
    </citation>
    <scope>NUCLEOTIDE SEQUENCE</scope>
    <source>
        <strain evidence="3">NEAU-A11</strain>
    </source>
</reference>
<gene>
    <name evidence="3" type="ORF">I4J89_28875</name>
</gene>
<dbReference type="AlphaFoldDB" id="A0A931CB64"/>
<dbReference type="SMART" id="SM00871">
    <property type="entry name" value="AraC_E_bind"/>
    <property type="match status" value="1"/>
</dbReference>
<keyword evidence="4" id="KW-1185">Reference proteome</keyword>
<accession>A0A931CB64</accession>
<dbReference type="Proteomes" id="UP000598146">
    <property type="component" value="Unassembled WGS sequence"/>
</dbReference>
<protein>
    <submittedName>
        <fullName evidence="3">MerR family transcriptional regulator</fullName>
    </submittedName>
</protein>
<dbReference type="GO" id="GO:0003700">
    <property type="term" value="F:DNA-binding transcription factor activity"/>
    <property type="evidence" value="ECO:0007669"/>
    <property type="project" value="InterPro"/>
</dbReference>
<evidence type="ECO:0000313" key="4">
    <source>
        <dbReference type="Proteomes" id="UP000598146"/>
    </source>
</evidence>